<evidence type="ECO:0000313" key="2">
    <source>
        <dbReference type="Proteomes" id="UP000254978"/>
    </source>
</evidence>
<dbReference type="AlphaFoldDB" id="A0A378TCU8"/>
<accession>A0A378TCU8</accession>
<protein>
    <recommendedName>
        <fullName evidence="3">Alanine and proline rich membrane protein</fullName>
    </recommendedName>
</protein>
<name>A0A378TCU8_9MYCO</name>
<reference evidence="1 2" key="1">
    <citation type="submission" date="2018-06" db="EMBL/GenBank/DDBJ databases">
        <authorList>
            <consortium name="Pathogen Informatics"/>
            <person name="Doyle S."/>
        </authorList>
    </citation>
    <scope>NUCLEOTIDE SEQUENCE [LARGE SCALE GENOMIC DNA]</scope>
    <source>
        <strain evidence="1 2">NCTC10821</strain>
    </source>
</reference>
<organism evidence="1 2">
    <name type="scientific">Mycolicibacterium tokaiense</name>
    <dbReference type="NCBI Taxonomy" id="39695"/>
    <lineage>
        <taxon>Bacteria</taxon>
        <taxon>Bacillati</taxon>
        <taxon>Actinomycetota</taxon>
        <taxon>Actinomycetes</taxon>
        <taxon>Mycobacteriales</taxon>
        <taxon>Mycobacteriaceae</taxon>
        <taxon>Mycolicibacterium</taxon>
    </lineage>
</organism>
<dbReference type="Proteomes" id="UP000254978">
    <property type="component" value="Unassembled WGS sequence"/>
</dbReference>
<gene>
    <name evidence="1" type="ORF">NCTC10821_02166</name>
</gene>
<keyword evidence="2" id="KW-1185">Reference proteome</keyword>
<dbReference type="EMBL" id="UGQT01000001">
    <property type="protein sequence ID" value="STZ58652.1"/>
    <property type="molecule type" value="Genomic_DNA"/>
</dbReference>
<proteinExistence type="predicted"/>
<sequence>MPTGREPTIINVAAGLTACGIGVAAALTGAAVAAAEPAPSADAVAACTQFATALDMASLSYQSFANGLALGDQHGDPELNASNTSGRTGLRHAVGTALAASRTPGLTAEIASPMRAWSLGATKLVLLMGLRADVDRFNTVATELNEHTEAAQSACAAAGTHA</sequence>
<dbReference type="PROSITE" id="PS51257">
    <property type="entry name" value="PROKAR_LIPOPROTEIN"/>
    <property type="match status" value="1"/>
</dbReference>
<evidence type="ECO:0000313" key="1">
    <source>
        <dbReference type="EMBL" id="STZ58652.1"/>
    </source>
</evidence>
<dbReference type="RefSeq" id="WP_232067843.1">
    <property type="nucleotide sequence ID" value="NZ_AP022600.1"/>
</dbReference>
<evidence type="ECO:0008006" key="3">
    <source>
        <dbReference type="Google" id="ProtNLM"/>
    </source>
</evidence>